<dbReference type="InterPro" id="IPR021362">
    <property type="entry name" value="DUF2834"/>
</dbReference>
<dbReference type="EMBL" id="SSMD01000002">
    <property type="protein sequence ID" value="THD75942.1"/>
    <property type="molecule type" value="Genomic_DNA"/>
</dbReference>
<keyword evidence="3" id="KW-1185">Reference proteome</keyword>
<name>A0A4S3MDG2_9RHOB</name>
<keyword evidence="1" id="KW-1133">Transmembrane helix</keyword>
<dbReference type="AlphaFoldDB" id="A0A4S3MDG2"/>
<dbReference type="Pfam" id="PF11196">
    <property type="entry name" value="DUF2834"/>
    <property type="match status" value="1"/>
</dbReference>
<accession>A0A4S3MDG2</accession>
<keyword evidence="1" id="KW-0472">Membrane</keyword>
<evidence type="ECO:0000313" key="2">
    <source>
        <dbReference type="EMBL" id="THD75942.1"/>
    </source>
</evidence>
<evidence type="ECO:0000256" key="1">
    <source>
        <dbReference type="SAM" id="Phobius"/>
    </source>
</evidence>
<sequence>MSLLRMSYLALAVLGAVWPMWHLLPWLFENGLSVPGLLDAWQTNAAATGLLRDLLVSAIALILWILAEVFTRRNWQALWAIPATLLIGVSCGLPLYLFLRTRPV</sequence>
<proteinExistence type="predicted"/>
<feature type="transmembrane region" description="Helical" evidence="1">
    <location>
        <begin position="6"/>
        <end position="28"/>
    </location>
</feature>
<gene>
    <name evidence="2" type="ORF">E7681_05715</name>
</gene>
<organism evidence="2 3">
    <name type="scientific">Thalassobius vesicularis</name>
    <dbReference type="NCBI Taxonomy" id="1294297"/>
    <lineage>
        <taxon>Bacteria</taxon>
        <taxon>Pseudomonadati</taxon>
        <taxon>Pseudomonadota</taxon>
        <taxon>Alphaproteobacteria</taxon>
        <taxon>Rhodobacterales</taxon>
        <taxon>Roseobacteraceae</taxon>
        <taxon>Thalassovita</taxon>
    </lineage>
</organism>
<feature type="transmembrane region" description="Helical" evidence="1">
    <location>
        <begin position="79"/>
        <end position="99"/>
    </location>
</feature>
<dbReference type="Proteomes" id="UP000306113">
    <property type="component" value="Unassembled WGS sequence"/>
</dbReference>
<dbReference type="OrthoDB" id="2619901at2"/>
<dbReference type="RefSeq" id="WP_136338303.1">
    <property type="nucleotide sequence ID" value="NZ_SSMD01000002.1"/>
</dbReference>
<feature type="transmembrane region" description="Helical" evidence="1">
    <location>
        <begin position="49"/>
        <end position="67"/>
    </location>
</feature>
<keyword evidence="1" id="KW-0812">Transmembrane</keyword>
<reference evidence="2 3" key="1">
    <citation type="submission" date="2019-04" db="EMBL/GenBank/DDBJ databases">
        <title>Draft genome sequence of Youngimonas vesicularis.</title>
        <authorList>
            <person name="Hameed A."/>
        </authorList>
    </citation>
    <scope>NUCLEOTIDE SEQUENCE [LARGE SCALE GENOMIC DNA]</scope>
    <source>
        <strain evidence="2 3">CC-AMW-E</strain>
    </source>
</reference>
<comment type="caution">
    <text evidence="2">The sequence shown here is derived from an EMBL/GenBank/DDBJ whole genome shotgun (WGS) entry which is preliminary data.</text>
</comment>
<protein>
    <submittedName>
        <fullName evidence="2">DUF2834 domain-containing protein</fullName>
    </submittedName>
</protein>
<evidence type="ECO:0000313" key="3">
    <source>
        <dbReference type="Proteomes" id="UP000306113"/>
    </source>
</evidence>